<name>A0AA88VAQ7_9ASTE</name>
<dbReference type="SMART" id="SM00717">
    <property type="entry name" value="SANT"/>
    <property type="match status" value="1"/>
</dbReference>
<evidence type="ECO:0000256" key="2">
    <source>
        <dbReference type="ARBA" id="ARBA00023015"/>
    </source>
</evidence>
<dbReference type="PROSITE" id="PS51293">
    <property type="entry name" value="SANT"/>
    <property type="match status" value="1"/>
</dbReference>
<dbReference type="InterPro" id="IPR044636">
    <property type="entry name" value="RADIALIS-like"/>
</dbReference>
<dbReference type="CDD" id="cd00167">
    <property type="entry name" value="SANT"/>
    <property type="match status" value="1"/>
</dbReference>
<evidence type="ECO:0000256" key="1">
    <source>
        <dbReference type="ARBA" id="ARBA00004123"/>
    </source>
</evidence>
<dbReference type="GO" id="GO:0009908">
    <property type="term" value="P:flower development"/>
    <property type="evidence" value="ECO:0007669"/>
    <property type="project" value="UniProtKB-ARBA"/>
</dbReference>
<dbReference type="PANTHER" id="PTHR43952">
    <property type="entry name" value="MYB FAMILY TRANSCRIPTION FACTOR-RELATED"/>
    <property type="match status" value="1"/>
</dbReference>
<gene>
    <name evidence="7" type="ORF">RJ639_015883</name>
</gene>
<dbReference type="SUPFAM" id="SSF46689">
    <property type="entry name" value="Homeodomain-like"/>
    <property type="match status" value="1"/>
</dbReference>
<dbReference type="InterPro" id="IPR001005">
    <property type="entry name" value="SANT/Myb"/>
</dbReference>
<dbReference type="GO" id="GO:0003700">
    <property type="term" value="F:DNA-binding transcription factor activity"/>
    <property type="evidence" value="ECO:0007669"/>
    <property type="project" value="InterPro"/>
</dbReference>
<accession>A0AA88VAQ7</accession>
<evidence type="ECO:0000313" key="8">
    <source>
        <dbReference type="Proteomes" id="UP001188597"/>
    </source>
</evidence>
<evidence type="ECO:0000256" key="3">
    <source>
        <dbReference type="ARBA" id="ARBA00023163"/>
    </source>
</evidence>
<dbReference type="GO" id="GO:0005634">
    <property type="term" value="C:nucleus"/>
    <property type="evidence" value="ECO:0007669"/>
    <property type="project" value="UniProtKB-SubCell"/>
</dbReference>
<keyword evidence="3" id="KW-0804">Transcription</keyword>
<evidence type="ECO:0000256" key="4">
    <source>
        <dbReference type="ARBA" id="ARBA00023242"/>
    </source>
</evidence>
<dbReference type="PANTHER" id="PTHR43952:SF68">
    <property type="entry name" value="PROTEIN RADIALIS-LIKE 1"/>
    <property type="match status" value="1"/>
</dbReference>
<proteinExistence type="predicted"/>
<comment type="caution">
    <text evidence="7">The sequence shown here is derived from an EMBL/GenBank/DDBJ whole genome shotgun (WGS) entry which is preliminary data.</text>
</comment>
<keyword evidence="8" id="KW-1185">Reference proteome</keyword>
<comment type="subcellular location">
    <subcellularLocation>
        <location evidence="1">Nucleus</location>
    </subcellularLocation>
</comment>
<dbReference type="PROSITE" id="PS50090">
    <property type="entry name" value="MYB_LIKE"/>
    <property type="match status" value="1"/>
</dbReference>
<keyword evidence="2" id="KW-0805">Transcription regulation</keyword>
<evidence type="ECO:0000313" key="7">
    <source>
        <dbReference type="EMBL" id="KAK3005211.1"/>
    </source>
</evidence>
<evidence type="ECO:0008006" key="9">
    <source>
        <dbReference type="Google" id="ProtNLM"/>
    </source>
</evidence>
<dbReference type="Pfam" id="PF00249">
    <property type="entry name" value="Myb_DNA-binding"/>
    <property type="match status" value="1"/>
</dbReference>
<dbReference type="FunFam" id="1.10.10.60:FF:000154">
    <property type="entry name" value="Transcription factor SRM1"/>
    <property type="match status" value="1"/>
</dbReference>
<dbReference type="GO" id="GO:0048262">
    <property type="term" value="P:determination of dorsal/ventral asymmetry"/>
    <property type="evidence" value="ECO:0007669"/>
    <property type="project" value="UniProtKB-ARBA"/>
</dbReference>
<dbReference type="Gene3D" id="1.10.10.60">
    <property type="entry name" value="Homeodomain-like"/>
    <property type="match status" value="1"/>
</dbReference>
<dbReference type="InterPro" id="IPR009057">
    <property type="entry name" value="Homeodomain-like_sf"/>
</dbReference>
<protein>
    <recommendedName>
        <fullName evidence="9">RADIALIS</fullName>
    </recommendedName>
</protein>
<dbReference type="EMBL" id="JAVXUP010002159">
    <property type="protein sequence ID" value="KAK3005211.1"/>
    <property type="molecule type" value="Genomic_DNA"/>
</dbReference>
<organism evidence="7 8">
    <name type="scientific">Escallonia herrerae</name>
    <dbReference type="NCBI Taxonomy" id="1293975"/>
    <lineage>
        <taxon>Eukaryota</taxon>
        <taxon>Viridiplantae</taxon>
        <taxon>Streptophyta</taxon>
        <taxon>Embryophyta</taxon>
        <taxon>Tracheophyta</taxon>
        <taxon>Spermatophyta</taxon>
        <taxon>Magnoliopsida</taxon>
        <taxon>eudicotyledons</taxon>
        <taxon>Gunneridae</taxon>
        <taxon>Pentapetalae</taxon>
        <taxon>asterids</taxon>
        <taxon>campanulids</taxon>
        <taxon>Escalloniales</taxon>
        <taxon>Escalloniaceae</taxon>
        <taxon>Escallonia</taxon>
    </lineage>
</organism>
<evidence type="ECO:0000259" key="6">
    <source>
        <dbReference type="PROSITE" id="PS51293"/>
    </source>
</evidence>
<sequence length="96" mass="10472">MQSSSHSSCASGSGSWTAKQNKAFEKALAVHDKDTPDRWHNIAKAVGGKTAEEVKRHYEILLEDIKNIENGLVPFPCTYGTNGGTSQGTISHEEQR</sequence>
<dbReference type="Proteomes" id="UP001188597">
    <property type="component" value="Unassembled WGS sequence"/>
</dbReference>
<dbReference type="InterPro" id="IPR017884">
    <property type="entry name" value="SANT_dom"/>
</dbReference>
<feature type="domain" description="Myb-like" evidence="5">
    <location>
        <begin position="14"/>
        <end position="62"/>
    </location>
</feature>
<feature type="domain" description="SANT" evidence="6">
    <location>
        <begin position="11"/>
        <end position="66"/>
    </location>
</feature>
<reference evidence="7" key="1">
    <citation type="submission" date="2022-12" db="EMBL/GenBank/DDBJ databases">
        <title>Draft genome assemblies for two species of Escallonia (Escalloniales).</title>
        <authorList>
            <person name="Chanderbali A."/>
            <person name="Dervinis C."/>
            <person name="Anghel I."/>
            <person name="Soltis D."/>
            <person name="Soltis P."/>
            <person name="Zapata F."/>
        </authorList>
    </citation>
    <scope>NUCLEOTIDE SEQUENCE</scope>
    <source>
        <strain evidence="7">UCBG64.0493</strain>
        <tissue evidence="7">Leaf</tissue>
    </source>
</reference>
<keyword evidence="4" id="KW-0539">Nucleus</keyword>
<evidence type="ECO:0000259" key="5">
    <source>
        <dbReference type="PROSITE" id="PS50090"/>
    </source>
</evidence>
<dbReference type="AlphaFoldDB" id="A0AA88VAQ7"/>